<sequence length="352" mass="38602">MSEYSVIQSFFHSTIVLMQQTTIRAGIIGGAGYTGGELLRILINHPNVEIAFVHSNSNAGNLVSDVHTDLLGDTDLKFAAETSQNIDVLFLCVGHGDAKKFLSANHFDARIKIIDLSQDFRLNKADGHILNAEQGDRTFTYGLPELQREDIKSAQNIANPGCFATCIQLALLPLAAKGLLNEEVHISATTGSTGAGQSLSTTSHFSWRNNNLSVYKAFGHQHLKEITQSVKQLQNGFSKEINFIPYRGDFARGIMVSAYTEFEGTQEEAEKLYTDFYASHPFTHVSGNNIDLKQVVNTNKCLVHVEKHGSKLMVLSIIDNLLKGASGQAVQNMNLMFGLDENAGLRLKPVGF</sequence>
<dbReference type="PROSITE" id="PS01224">
    <property type="entry name" value="ARGC"/>
    <property type="match status" value="1"/>
</dbReference>
<dbReference type="GO" id="GO:0051287">
    <property type="term" value="F:NAD binding"/>
    <property type="evidence" value="ECO:0007669"/>
    <property type="project" value="InterPro"/>
</dbReference>
<evidence type="ECO:0000313" key="8">
    <source>
        <dbReference type="EMBL" id="POY36942.1"/>
    </source>
</evidence>
<dbReference type="GO" id="GO:0003942">
    <property type="term" value="F:N-acetyl-gamma-glutamyl-phosphate reductase activity"/>
    <property type="evidence" value="ECO:0007669"/>
    <property type="project" value="UniProtKB-UniRule"/>
</dbReference>
<dbReference type="InterPro" id="IPR036291">
    <property type="entry name" value="NAD(P)-bd_dom_sf"/>
</dbReference>
<evidence type="ECO:0000256" key="3">
    <source>
        <dbReference type="ARBA" id="ARBA00022857"/>
    </source>
</evidence>
<dbReference type="CDD" id="cd17895">
    <property type="entry name" value="AGPR_1_N"/>
    <property type="match status" value="1"/>
</dbReference>
<keyword evidence="1 5" id="KW-0055">Arginine biosynthesis</keyword>
<dbReference type="PANTHER" id="PTHR32338">
    <property type="entry name" value="N-ACETYL-GAMMA-GLUTAMYL-PHOSPHATE REDUCTASE, CHLOROPLASTIC-RELATED-RELATED"/>
    <property type="match status" value="1"/>
</dbReference>
<keyword evidence="5" id="KW-0963">Cytoplasm</keyword>
<dbReference type="InterPro" id="IPR023013">
    <property type="entry name" value="AGPR_AS"/>
</dbReference>
<dbReference type="UniPathway" id="UPA00068">
    <property type="reaction ID" value="UER00108"/>
</dbReference>
<dbReference type="GO" id="GO:0005737">
    <property type="term" value="C:cytoplasm"/>
    <property type="evidence" value="ECO:0007669"/>
    <property type="project" value="UniProtKB-SubCell"/>
</dbReference>
<evidence type="ECO:0000256" key="2">
    <source>
        <dbReference type="ARBA" id="ARBA00022605"/>
    </source>
</evidence>
<dbReference type="HAMAP" id="MF_00150">
    <property type="entry name" value="ArgC_type1"/>
    <property type="match status" value="1"/>
</dbReference>
<dbReference type="Pfam" id="PF22698">
    <property type="entry name" value="Semialdhyde_dhC_1"/>
    <property type="match status" value="1"/>
</dbReference>
<dbReference type="SUPFAM" id="SSF51735">
    <property type="entry name" value="NAD(P)-binding Rossmann-fold domains"/>
    <property type="match status" value="1"/>
</dbReference>
<dbReference type="Proteomes" id="UP000236893">
    <property type="component" value="Unassembled WGS sequence"/>
</dbReference>
<dbReference type="PANTHER" id="PTHR32338:SF10">
    <property type="entry name" value="N-ACETYL-GAMMA-GLUTAMYL-PHOSPHATE REDUCTASE, CHLOROPLASTIC-RELATED"/>
    <property type="match status" value="1"/>
</dbReference>
<accession>A0A2S5A3P8</accession>
<dbReference type="SMART" id="SM00859">
    <property type="entry name" value="Semialdhyde_dh"/>
    <property type="match status" value="1"/>
</dbReference>
<dbReference type="NCBIfam" id="TIGR01850">
    <property type="entry name" value="argC"/>
    <property type="match status" value="1"/>
</dbReference>
<name>A0A2S5A3P8_9SPHI</name>
<dbReference type="Gene3D" id="3.30.360.10">
    <property type="entry name" value="Dihydrodipicolinate Reductase, domain 2"/>
    <property type="match status" value="1"/>
</dbReference>
<dbReference type="InterPro" id="IPR058924">
    <property type="entry name" value="AGPR_dimerisation_dom"/>
</dbReference>
<protein>
    <recommendedName>
        <fullName evidence="5">N-acetyl-gamma-glutamyl-phosphate reductase</fullName>
        <shortName evidence="5">AGPR</shortName>
        <ecNumber evidence="5">1.2.1.38</ecNumber>
    </recommendedName>
    <alternativeName>
        <fullName evidence="5">N-acetyl-glutamate semialdehyde dehydrogenase</fullName>
        <shortName evidence="5">NAGSA dehydrogenase</shortName>
    </alternativeName>
</protein>
<dbReference type="InterPro" id="IPR000706">
    <property type="entry name" value="AGPR_type-1"/>
</dbReference>
<evidence type="ECO:0000313" key="9">
    <source>
        <dbReference type="Proteomes" id="UP000236893"/>
    </source>
</evidence>
<comment type="caution">
    <text evidence="8">The sequence shown here is derived from an EMBL/GenBank/DDBJ whole genome shotgun (WGS) entry which is preliminary data.</text>
</comment>
<evidence type="ECO:0000256" key="4">
    <source>
        <dbReference type="ARBA" id="ARBA00023002"/>
    </source>
</evidence>
<dbReference type="GO" id="GO:0006526">
    <property type="term" value="P:L-arginine biosynthetic process"/>
    <property type="evidence" value="ECO:0007669"/>
    <property type="project" value="UniProtKB-UniRule"/>
</dbReference>
<comment type="pathway">
    <text evidence="5">Amino-acid biosynthesis; L-arginine biosynthesis; N(2)-acetyl-L-ornithine from L-glutamate: step 3/4.</text>
</comment>
<gene>
    <name evidence="5" type="primary">argC</name>
    <name evidence="8" type="ORF">C3K47_07715</name>
</gene>
<dbReference type="EMBL" id="PQVF01000005">
    <property type="protein sequence ID" value="POY36942.1"/>
    <property type="molecule type" value="Genomic_DNA"/>
</dbReference>
<proteinExistence type="inferred from homology"/>
<dbReference type="InterPro" id="IPR000534">
    <property type="entry name" value="Semialdehyde_DH_NAD-bd"/>
</dbReference>
<evidence type="ECO:0000256" key="5">
    <source>
        <dbReference type="HAMAP-Rule" id="MF_00150"/>
    </source>
</evidence>
<evidence type="ECO:0000256" key="1">
    <source>
        <dbReference type="ARBA" id="ARBA00022571"/>
    </source>
</evidence>
<keyword evidence="2 5" id="KW-0028">Amino-acid biosynthesis</keyword>
<comment type="function">
    <text evidence="5">Catalyzes the NADPH-dependent reduction of N-acetyl-5-glutamyl phosphate to yield N-acetyl-L-glutamate 5-semialdehyde.</text>
</comment>
<keyword evidence="3 5" id="KW-0521">NADP</keyword>
<comment type="subcellular location">
    <subcellularLocation>
        <location evidence="5">Cytoplasm</location>
    </subcellularLocation>
</comment>
<feature type="active site" evidence="5 6">
    <location>
        <position position="162"/>
    </location>
</feature>
<feature type="domain" description="Semialdehyde dehydrogenase NAD-binding" evidence="7">
    <location>
        <begin position="24"/>
        <end position="154"/>
    </location>
</feature>
<organism evidence="8 9">
    <name type="scientific">Solitalea longa</name>
    <dbReference type="NCBI Taxonomy" id="2079460"/>
    <lineage>
        <taxon>Bacteria</taxon>
        <taxon>Pseudomonadati</taxon>
        <taxon>Bacteroidota</taxon>
        <taxon>Sphingobacteriia</taxon>
        <taxon>Sphingobacteriales</taxon>
        <taxon>Sphingobacteriaceae</taxon>
        <taxon>Solitalea</taxon>
    </lineage>
</organism>
<keyword evidence="4 5" id="KW-0560">Oxidoreductase</keyword>
<dbReference type="GO" id="GO:0070401">
    <property type="term" value="F:NADP+ binding"/>
    <property type="evidence" value="ECO:0007669"/>
    <property type="project" value="InterPro"/>
</dbReference>
<dbReference type="Gene3D" id="3.40.50.720">
    <property type="entry name" value="NAD(P)-binding Rossmann-like Domain"/>
    <property type="match status" value="1"/>
</dbReference>
<evidence type="ECO:0000259" key="7">
    <source>
        <dbReference type="SMART" id="SM00859"/>
    </source>
</evidence>
<evidence type="ECO:0000256" key="6">
    <source>
        <dbReference type="PROSITE-ProRule" id="PRU10010"/>
    </source>
</evidence>
<dbReference type="CDD" id="cd23934">
    <property type="entry name" value="AGPR_1_C"/>
    <property type="match status" value="1"/>
</dbReference>
<dbReference type="SUPFAM" id="SSF55347">
    <property type="entry name" value="Glyceraldehyde-3-phosphate dehydrogenase-like, C-terminal domain"/>
    <property type="match status" value="1"/>
</dbReference>
<dbReference type="EC" id="1.2.1.38" evidence="5"/>
<keyword evidence="9" id="KW-1185">Reference proteome</keyword>
<dbReference type="OrthoDB" id="9801289at2"/>
<dbReference type="InterPro" id="IPR050085">
    <property type="entry name" value="AGPR"/>
</dbReference>
<comment type="similarity">
    <text evidence="5">Belongs to the NAGSA dehydrogenase family. Type 1 subfamily.</text>
</comment>
<comment type="catalytic activity">
    <reaction evidence="5">
        <text>N-acetyl-L-glutamate 5-semialdehyde + phosphate + NADP(+) = N-acetyl-L-glutamyl 5-phosphate + NADPH + H(+)</text>
        <dbReference type="Rhea" id="RHEA:21588"/>
        <dbReference type="ChEBI" id="CHEBI:15378"/>
        <dbReference type="ChEBI" id="CHEBI:29123"/>
        <dbReference type="ChEBI" id="CHEBI:43474"/>
        <dbReference type="ChEBI" id="CHEBI:57783"/>
        <dbReference type="ChEBI" id="CHEBI:57936"/>
        <dbReference type="ChEBI" id="CHEBI:58349"/>
        <dbReference type="EC" id="1.2.1.38"/>
    </reaction>
</comment>
<reference evidence="8 9" key="1">
    <citation type="submission" date="2018-01" db="EMBL/GenBank/DDBJ databases">
        <authorList>
            <person name="Gaut B.S."/>
            <person name="Morton B.R."/>
            <person name="Clegg M.T."/>
            <person name="Duvall M.R."/>
        </authorList>
    </citation>
    <scope>NUCLEOTIDE SEQUENCE [LARGE SCALE GENOMIC DNA]</scope>
    <source>
        <strain evidence="8 9">HR-AV</strain>
    </source>
</reference>
<dbReference type="AlphaFoldDB" id="A0A2S5A3P8"/>
<dbReference type="Pfam" id="PF01118">
    <property type="entry name" value="Semialdhyde_dh"/>
    <property type="match status" value="1"/>
</dbReference>